<dbReference type="STRING" id="981222.Cabther_B0107"/>
<protein>
    <submittedName>
        <fullName evidence="2">Uncharacterized protein</fullName>
    </submittedName>
</protein>
<dbReference type="KEGG" id="ctm:Cabther_B0107"/>
<dbReference type="Proteomes" id="UP000006791">
    <property type="component" value="Chromosome 2"/>
</dbReference>
<keyword evidence="1" id="KW-0472">Membrane</keyword>
<keyword evidence="1" id="KW-1133">Transmembrane helix</keyword>
<dbReference type="RefSeq" id="WP_014100850.1">
    <property type="nucleotide sequence ID" value="NC_016025.1"/>
</dbReference>
<dbReference type="HOGENOM" id="CLU_190802_0_0_0"/>
<keyword evidence="3" id="KW-1185">Reference proteome</keyword>
<feature type="transmembrane region" description="Helical" evidence="1">
    <location>
        <begin position="12"/>
        <end position="29"/>
    </location>
</feature>
<feature type="transmembrane region" description="Helical" evidence="1">
    <location>
        <begin position="49"/>
        <end position="67"/>
    </location>
</feature>
<gene>
    <name evidence="2" type="ordered locus">Cabther_B0107</name>
</gene>
<dbReference type="AlphaFoldDB" id="G2LJU5"/>
<keyword evidence="1" id="KW-0812">Transmembrane</keyword>
<dbReference type="EMBL" id="CP002515">
    <property type="protein sequence ID" value="AEP13112.1"/>
    <property type="molecule type" value="Genomic_DNA"/>
</dbReference>
<accession>G2LJU5</accession>
<evidence type="ECO:0000256" key="1">
    <source>
        <dbReference type="SAM" id="Phobius"/>
    </source>
</evidence>
<organism evidence="2 3">
    <name type="scientific">Chloracidobacterium thermophilum (strain B)</name>
    <dbReference type="NCBI Taxonomy" id="981222"/>
    <lineage>
        <taxon>Bacteria</taxon>
        <taxon>Pseudomonadati</taxon>
        <taxon>Acidobacteriota</taxon>
        <taxon>Terriglobia</taxon>
        <taxon>Terriglobales</taxon>
        <taxon>Acidobacteriaceae</taxon>
        <taxon>Chloracidobacterium</taxon>
    </lineage>
</organism>
<proteinExistence type="predicted"/>
<evidence type="ECO:0000313" key="2">
    <source>
        <dbReference type="EMBL" id="AEP13112.1"/>
    </source>
</evidence>
<name>G2LJU5_CHLTF</name>
<evidence type="ECO:0000313" key="3">
    <source>
        <dbReference type="Proteomes" id="UP000006791"/>
    </source>
</evidence>
<reference evidence="2 3" key="1">
    <citation type="journal article" date="2012" name="Environ. Microbiol.">
        <title>Complete genome of Candidatus Chloracidobacterium thermophilum, a chlorophyll-based photoheterotroph belonging to the phylum Acidobacteria.</title>
        <authorList>
            <person name="Garcia Costas A.M."/>
            <person name="Liu Z."/>
            <person name="Tomsho L.P."/>
            <person name="Schuster S.C."/>
            <person name="Ward D.M."/>
            <person name="Bryant D.A."/>
        </authorList>
    </citation>
    <scope>NUCLEOTIDE SEQUENCE [LARGE SCALE GENOMIC DNA]</scope>
    <source>
        <strain evidence="2 3">B</strain>
    </source>
</reference>
<sequence length="70" mass="7515">MSGGIGLDVRLPIGVMFVLMGLTLVLYGWMTNGVPGFYDKSLGININLWWGLVMTIFGGAMLAPALLKGR</sequence>